<gene>
    <name evidence="1" type="ORF">PXH66_22870</name>
</gene>
<organism evidence="1 2">
    <name type="scientific">Synoicihabitans lomoniglobus</name>
    <dbReference type="NCBI Taxonomy" id="2909285"/>
    <lineage>
        <taxon>Bacteria</taxon>
        <taxon>Pseudomonadati</taxon>
        <taxon>Verrucomicrobiota</taxon>
        <taxon>Opitutia</taxon>
        <taxon>Opitutales</taxon>
        <taxon>Opitutaceae</taxon>
        <taxon>Synoicihabitans</taxon>
    </lineage>
</organism>
<dbReference type="RefSeq" id="WP_330929579.1">
    <property type="nucleotide sequence ID" value="NZ_CP119075.1"/>
</dbReference>
<dbReference type="EMBL" id="CP119075">
    <property type="protein sequence ID" value="WED65191.1"/>
    <property type="molecule type" value="Genomic_DNA"/>
</dbReference>
<proteinExistence type="predicted"/>
<accession>A0AAE9ZVX5</accession>
<protein>
    <submittedName>
        <fullName evidence="1">Uncharacterized protein</fullName>
    </submittedName>
</protein>
<dbReference type="Proteomes" id="UP001218638">
    <property type="component" value="Chromosome"/>
</dbReference>
<keyword evidence="2" id="KW-1185">Reference proteome</keyword>
<reference evidence="1" key="1">
    <citation type="submission" date="2023-03" db="EMBL/GenBank/DDBJ databases">
        <title>Lomoglobus Profundus gen. nov., sp. nov., a novel member of the phylum Verrucomicrobia, isolated from deep-marine sediment of South China Sea.</title>
        <authorList>
            <person name="Ahmad T."/>
            <person name="Ishaq S.E."/>
            <person name="Wang F."/>
        </authorList>
    </citation>
    <scope>NUCLEOTIDE SEQUENCE</scope>
    <source>
        <strain evidence="1">LMO-M01</strain>
    </source>
</reference>
<dbReference type="AlphaFoldDB" id="A0AAE9ZVX5"/>
<name>A0AAE9ZVX5_9BACT</name>
<sequence>MEYTQSPFKSPDSLSPLVLAPRPGIGRGLFFDAETGCTYVYMDGALRLVPDGQTGRQLFRGYGDRIPFNRFDGLSQAPHPIGPALMNDAKLVVRENNDAMGTMLTDRMPWDEHTVVLRRVINPEQMADFEFDWKKTTVLETDGVMGVPLAITSDDNVKAAETLAGLEAIHRHVVLNAELNPYFQSRWSAYAGDSKSDVLARLESQLAAARVAVDALPRS</sequence>
<dbReference type="KEGG" id="slom:PXH66_22870"/>
<evidence type="ECO:0000313" key="1">
    <source>
        <dbReference type="EMBL" id="WED65191.1"/>
    </source>
</evidence>
<evidence type="ECO:0000313" key="2">
    <source>
        <dbReference type="Proteomes" id="UP001218638"/>
    </source>
</evidence>